<keyword evidence="7" id="KW-0694">RNA-binding</keyword>
<dbReference type="GO" id="GO:0006364">
    <property type="term" value="P:rRNA processing"/>
    <property type="evidence" value="ECO:0007669"/>
    <property type="project" value="UniProtKB-KW"/>
</dbReference>
<evidence type="ECO:0000256" key="3">
    <source>
        <dbReference type="ARBA" id="ARBA00022552"/>
    </source>
</evidence>
<dbReference type="Proteomes" id="UP000248758">
    <property type="component" value="Chromosome 1"/>
</dbReference>
<evidence type="ECO:0000313" key="11">
    <source>
        <dbReference type="Proteomes" id="UP000248758"/>
    </source>
</evidence>
<evidence type="ECO:0000259" key="9">
    <source>
        <dbReference type="SMART" id="SM00359"/>
    </source>
</evidence>
<dbReference type="SUPFAM" id="SSF88697">
    <property type="entry name" value="PUA domain-like"/>
    <property type="match status" value="1"/>
</dbReference>
<evidence type="ECO:0000256" key="5">
    <source>
        <dbReference type="ARBA" id="ARBA00022679"/>
    </source>
</evidence>
<evidence type="ECO:0000256" key="4">
    <source>
        <dbReference type="ARBA" id="ARBA00022603"/>
    </source>
</evidence>
<dbReference type="CDD" id="cd11572">
    <property type="entry name" value="RlmI_M_like"/>
    <property type="match status" value="1"/>
</dbReference>
<dbReference type="Gene3D" id="3.30.750.80">
    <property type="entry name" value="RNA methyltransferase domain (HRMD) like"/>
    <property type="match status" value="1"/>
</dbReference>
<dbReference type="CDD" id="cd21153">
    <property type="entry name" value="PUA_RlmI"/>
    <property type="match status" value="1"/>
</dbReference>
<sequence length="407" mass="45798">MSPFIFWYPIIMTARLILSRGREKSLLRRHPWVFSGAISRIEGNAISGETVDVCDHKGQWLARAAYSPQSQIRARVWTWQADENIDIEFFVRRIKKAGQWREWLARTDDLDSYRLIAGESDGLPGITIDKFAGYLVVQLLSAGAEYQRPALITALQQCYPECSVYDRSDVSVRKKEGLPLTQGFISGQQPPELLPITEHGMKLLVNIKEGHKTGYYLDQRDSRFALRRYSKDARVLNCFSYTGGFAVSALLGGCKEVISVDTSEAALDVARQNVELNNLPGDKAQYIRDDVFKLLRTYRDTGEKFDVIVMDPPKFVENKNQLTGACRGYKDINMLAMQLLNPGGILLTFSCSGLMTVELFQKIIADAALDAGKTVQLVDQLRQAADHPVISTYPEGLYLKGFVCYVE</sequence>
<dbReference type="CDD" id="cd02440">
    <property type="entry name" value="AdoMet_MTases"/>
    <property type="match status" value="1"/>
</dbReference>
<evidence type="ECO:0000256" key="6">
    <source>
        <dbReference type="ARBA" id="ARBA00022691"/>
    </source>
</evidence>
<dbReference type="Gene3D" id="2.30.130.10">
    <property type="entry name" value="PUA domain"/>
    <property type="match status" value="1"/>
</dbReference>
<keyword evidence="3" id="KW-0698">rRNA processing</keyword>
<comment type="subcellular location">
    <subcellularLocation>
        <location evidence="1">Cytoplasm</location>
    </subcellularLocation>
</comment>
<dbReference type="Gene3D" id="3.40.50.150">
    <property type="entry name" value="Vaccinia Virus protein VP39"/>
    <property type="match status" value="1"/>
</dbReference>
<dbReference type="PROSITE" id="PS50890">
    <property type="entry name" value="PUA"/>
    <property type="match status" value="1"/>
</dbReference>
<dbReference type="InterPro" id="IPR019614">
    <property type="entry name" value="SAM-dep_methyl-trfase"/>
</dbReference>
<evidence type="ECO:0000256" key="7">
    <source>
        <dbReference type="ARBA" id="ARBA00022884"/>
    </source>
</evidence>
<gene>
    <name evidence="10" type="primary">rlmI</name>
    <name evidence="10" type="ORF">NCTC11468_01402</name>
</gene>
<dbReference type="EC" id="2.1.1.191" evidence="10"/>
<dbReference type="Pfam" id="PF10672">
    <property type="entry name" value="Methyltrans_SAM"/>
    <property type="match status" value="1"/>
</dbReference>
<dbReference type="GO" id="GO:0032259">
    <property type="term" value="P:methylation"/>
    <property type="evidence" value="ECO:0007669"/>
    <property type="project" value="UniProtKB-KW"/>
</dbReference>
<protein>
    <submittedName>
        <fullName evidence="10">Ribosomal RNA large subunit methyltransferase I</fullName>
        <ecNumber evidence="10">2.1.1.191</ecNumber>
    </submittedName>
</protein>
<dbReference type="NCBIfam" id="NF011707">
    <property type="entry name" value="PRK15128.1"/>
    <property type="match status" value="1"/>
</dbReference>
<dbReference type="GO" id="GO:0008168">
    <property type="term" value="F:methyltransferase activity"/>
    <property type="evidence" value="ECO:0007669"/>
    <property type="project" value="UniProtKB-KW"/>
</dbReference>
<keyword evidence="5 10" id="KW-0808">Transferase</keyword>
<dbReference type="EMBL" id="LS483499">
    <property type="protein sequence ID" value="SQK74230.1"/>
    <property type="molecule type" value="Genomic_DNA"/>
</dbReference>
<evidence type="ECO:0000313" key="10">
    <source>
        <dbReference type="EMBL" id="SQK74230.1"/>
    </source>
</evidence>
<organism evidence="10 11">
    <name type="scientific">Tatumella ptyseos</name>
    <dbReference type="NCBI Taxonomy" id="82987"/>
    <lineage>
        <taxon>Bacteria</taxon>
        <taxon>Pseudomonadati</taxon>
        <taxon>Pseudomonadota</taxon>
        <taxon>Gammaproteobacteria</taxon>
        <taxon>Enterobacterales</taxon>
        <taxon>Erwiniaceae</taxon>
        <taxon>Tatumella</taxon>
    </lineage>
</organism>
<accession>A0A2X5PLD7</accession>
<feature type="domain" description="PUA" evidence="9">
    <location>
        <begin position="14"/>
        <end position="99"/>
    </location>
</feature>
<dbReference type="PANTHER" id="PTHR42873:SF1">
    <property type="entry name" value="S-ADENOSYLMETHIONINE-DEPENDENT METHYLTRANSFERASE DOMAIN-CONTAINING PROTEIN"/>
    <property type="match status" value="1"/>
</dbReference>
<dbReference type="GO" id="GO:0005737">
    <property type="term" value="C:cytoplasm"/>
    <property type="evidence" value="ECO:0007669"/>
    <property type="project" value="UniProtKB-SubCell"/>
</dbReference>
<dbReference type="InterPro" id="IPR015947">
    <property type="entry name" value="PUA-like_sf"/>
</dbReference>
<reference evidence="10 11" key="1">
    <citation type="submission" date="2018-06" db="EMBL/GenBank/DDBJ databases">
        <authorList>
            <consortium name="Pathogen Informatics"/>
            <person name="Doyle S."/>
        </authorList>
    </citation>
    <scope>NUCLEOTIDE SEQUENCE [LARGE SCALE GENOMIC DNA]</scope>
    <source>
        <strain evidence="10 11">NCTC11468</strain>
    </source>
</reference>
<dbReference type="InterPro" id="IPR029063">
    <property type="entry name" value="SAM-dependent_MTases_sf"/>
</dbReference>
<keyword evidence="4 10" id="KW-0489">Methyltransferase</keyword>
<dbReference type="InterPro" id="IPR002478">
    <property type="entry name" value="PUA"/>
</dbReference>
<dbReference type="SUPFAM" id="SSF53335">
    <property type="entry name" value="S-adenosyl-L-methionine-dependent methyltransferases"/>
    <property type="match status" value="1"/>
</dbReference>
<dbReference type="AlphaFoldDB" id="A0A2X5PLD7"/>
<dbReference type="PANTHER" id="PTHR42873">
    <property type="entry name" value="RIBOSOMAL RNA LARGE SUBUNIT METHYLTRANSFERASE"/>
    <property type="match status" value="1"/>
</dbReference>
<keyword evidence="6" id="KW-0949">S-adenosyl-L-methionine</keyword>
<evidence type="ECO:0000256" key="8">
    <source>
        <dbReference type="ARBA" id="ARBA00038091"/>
    </source>
</evidence>
<evidence type="ECO:0000256" key="1">
    <source>
        <dbReference type="ARBA" id="ARBA00004496"/>
    </source>
</evidence>
<dbReference type="InterPro" id="IPR036974">
    <property type="entry name" value="PUA_sf"/>
</dbReference>
<dbReference type="Pfam" id="PF17785">
    <property type="entry name" value="PUA_3"/>
    <property type="match status" value="1"/>
</dbReference>
<dbReference type="GO" id="GO:0003723">
    <property type="term" value="F:RNA binding"/>
    <property type="evidence" value="ECO:0007669"/>
    <property type="project" value="UniProtKB-KW"/>
</dbReference>
<name>A0A2X5PLD7_9GAMM</name>
<proteinExistence type="inferred from homology"/>
<evidence type="ECO:0000256" key="2">
    <source>
        <dbReference type="ARBA" id="ARBA00022490"/>
    </source>
</evidence>
<comment type="similarity">
    <text evidence="8">Belongs to the methyltransferase superfamily. RlmI family.</text>
</comment>
<dbReference type="InterPro" id="IPR041532">
    <property type="entry name" value="RlmI-like_PUA"/>
</dbReference>
<dbReference type="KEGG" id="tpty:NCTC11468_01402"/>
<dbReference type="SMART" id="SM00359">
    <property type="entry name" value="PUA"/>
    <property type="match status" value="1"/>
</dbReference>
<keyword evidence="2" id="KW-0963">Cytoplasm</keyword>